<gene>
    <name evidence="6" type="ORF">BYL167_LOCUS47671</name>
    <name evidence="1" type="ORF">CJN711_LOCUS24209</name>
    <name evidence="5" type="ORF">GIL414_LOCUS37008</name>
    <name evidence="2" type="ORF">KQP761_LOCUS14517</name>
    <name evidence="3" type="ORF">MBJ925_LOCUS29691</name>
    <name evidence="4" type="ORF">SMN809_LOCUS23152</name>
</gene>
<accession>A0A815P461</accession>
<protein>
    <submittedName>
        <fullName evidence="1">Uncharacterized protein</fullName>
    </submittedName>
</protein>
<dbReference type="OrthoDB" id="5978043at2759"/>
<reference evidence="1" key="1">
    <citation type="submission" date="2021-02" db="EMBL/GenBank/DDBJ databases">
        <authorList>
            <person name="Nowell W R."/>
        </authorList>
    </citation>
    <scope>NUCLEOTIDE SEQUENCE</scope>
</reference>
<dbReference type="EMBL" id="CAJNOW010006852">
    <property type="protein sequence ID" value="CAF1498833.1"/>
    <property type="molecule type" value="Genomic_DNA"/>
</dbReference>
<organism evidence="1 7">
    <name type="scientific">Rotaria magnacalcarata</name>
    <dbReference type="NCBI Taxonomy" id="392030"/>
    <lineage>
        <taxon>Eukaryota</taxon>
        <taxon>Metazoa</taxon>
        <taxon>Spiralia</taxon>
        <taxon>Gnathifera</taxon>
        <taxon>Rotifera</taxon>
        <taxon>Eurotatoria</taxon>
        <taxon>Bdelloidea</taxon>
        <taxon>Philodinida</taxon>
        <taxon>Philodinidae</taxon>
        <taxon>Rotaria</taxon>
    </lineage>
</organism>
<dbReference type="Proteomes" id="UP000676336">
    <property type="component" value="Unassembled WGS sequence"/>
</dbReference>
<dbReference type="EMBL" id="CAJOBH010137688">
    <property type="protein sequence ID" value="CAF4789778.1"/>
    <property type="molecule type" value="Genomic_DNA"/>
</dbReference>
<evidence type="ECO:0000313" key="6">
    <source>
        <dbReference type="EMBL" id="CAF4789778.1"/>
    </source>
</evidence>
<dbReference type="PANTHER" id="PTHR33198:SF19">
    <property type="entry name" value="CCHC-TYPE DOMAIN-CONTAINING PROTEIN"/>
    <property type="match status" value="1"/>
</dbReference>
<evidence type="ECO:0000313" key="5">
    <source>
        <dbReference type="EMBL" id="CAF4555013.1"/>
    </source>
</evidence>
<name>A0A815P461_9BILA</name>
<comment type="caution">
    <text evidence="1">The sequence shown here is derived from an EMBL/GenBank/DDBJ whole genome shotgun (WGS) entry which is preliminary data.</text>
</comment>
<evidence type="ECO:0000313" key="7">
    <source>
        <dbReference type="Proteomes" id="UP000663855"/>
    </source>
</evidence>
<dbReference type="EMBL" id="CAJNOV010011296">
    <property type="protein sequence ID" value="CAF1443907.1"/>
    <property type="molecule type" value="Genomic_DNA"/>
</dbReference>
<dbReference type="Proteomes" id="UP000681720">
    <property type="component" value="Unassembled WGS sequence"/>
</dbReference>
<dbReference type="EMBL" id="CAJOBI010023596">
    <property type="protein sequence ID" value="CAF4231258.1"/>
    <property type="molecule type" value="Genomic_DNA"/>
</dbReference>
<dbReference type="EMBL" id="CAJNRE010015908">
    <property type="protein sequence ID" value="CAF2142031.1"/>
    <property type="molecule type" value="Genomic_DNA"/>
</dbReference>
<proteinExistence type="predicted"/>
<dbReference type="Proteomes" id="UP000681967">
    <property type="component" value="Unassembled WGS sequence"/>
</dbReference>
<dbReference type="EMBL" id="CAJOBJ010093798">
    <property type="protein sequence ID" value="CAF4555013.1"/>
    <property type="molecule type" value="Genomic_DNA"/>
</dbReference>
<sequence length="164" mass="19159">MAKSMPTSTFQSPAISSIPALHAFNSHISTWQSYRDRINFYFKAIRIETDEDKKVLFLWSVGDTTYNLLESLISPRSLADDDTKFIDIIKLLDVHYDAKRNIMTSTYDFYSCYQKSGQPFAAWKAELCEKLCHCAFTTSVLDRRRQDRTLRDMYVIRTNSNKVR</sequence>
<evidence type="ECO:0000313" key="3">
    <source>
        <dbReference type="EMBL" id="CAF2142031.1"/>
    </source>
</evidence>
<evidence type="ECO:0000313" key="4">
    <source>
        <dbReference type="EMBL" id="CAF4231258.1"/>
    </source>
</evidence>
<dbReference type="AlphaFoldDB" id="A0A815P461"/>
<dbReference type="Proteomes" id="UP000663824">
    <property type="component" value="Unassembled WGS sequence"/>
</dbReference>
<evidence type="ECO:0000313" key="1">
    <source>
        <dbReference type="EMBL" id="CAF1443907.1"/>
    </source>
</evidence>
<dbReference type="Proteomes" id="UP000663855">
    <property type="component" value="Unassembled WGS sequence"/>
</dbReference>
<evidence type="ECO:0000313" key="2">
    <source>
        <dbReference type="EMBL" id="CAF1498833.1"/>
    </source>
</evidence>
<dbReference type="PANTHER" id="PTHR33198">
    <property type="entry name" value="ANK_REP_REGION DOMAIN-CONTAINING PROTEIN-RELATED"/>
    <property type="match status" value="1"/>
</dbReference>
<dbReference type="Proteomes" id="UP000663834">
    <property type="component" value="Unassembled WGS sequence"/>
</dbReference>